<keyword evidence="9 11" id="KW-0482">Metalloprotease</keyword>
<feature type="transmembrane region" description="Helical" evidence="11">
    <location>
        <begin position="391"/>
        <end position="410"/>
    </location>
</feature>
<organism evidence="13 14">
    <name type="scientific">Bacillus bruguierae</name>
    <dbReference type="NCBI Taxonomy" id="3127667"/>
    <lineage>
        <taxon>Bacteria</taxon>
        <taxon>Bacillati</taxon>
        <taxon>Bacillota</taxon>
        <taxon>Bacilli</taxon>
        <taxon>Bacillales</taxon>
        <taxon>Bacillaceae</taxon>
        <taxon>Bacillus</taxon>
    </lineage>
</organism>
<dbReference type="InterPro" id="IPR036034">
    <property type="entry name" value="PDZ_sf"/>
</dbReference>
<evidence type="ECO:0000256" key="10">
    <source>
        <dbReference type="ARBA" id="ARBA00023136"/>
    </source>
</evidence>
<evidence type="ECO:0000256" key="8">
    <source>
        <dbReference type="ARBA" id="ARBA00022989"/>
    </source>
</evidence>
<dbReference type="InterPro" id="IPR041489">
    <property type="entry name" value="PDZ_6"/>
</dbReference>
<accession>A0ABU8FJ52</accession>
<sequence length="418" mass="46509">MNTAIAFILIFGALVFFHELGHLYFAKRAGILCREFAIGFGPKLYSFEKNETVYTIRLLPLGGYVRMAGEDPETVELKPGTKVGLVLNEKEEVTKIVLDNREKYPNVRVIEVDQADLEHKLIISGYEEYEEELQTFRVHEKAHCVSAGEETQIAPFNRQFGSKTLGQRALAIFAGPAMNFVLAFVIFIVIGLIQGIPVDKSMIGKVMPNSVAEKAGLHEGDKITSINQQPTNSWKDITNIVRENPGKEITIDITRDSKKMAIQVTPAAEKEGDVTVGKLGVQEPVEKSVLGSIKLGFDETCRWTKLIFVSLIQLVTGHFSINDLSGPVGIYNLTDQVVEYGPIRVLSLAAVLSINLGLFNLLPVPALDGGRLFFFLIEALRGKPIDRQKEGMVHFIGFALLMLLMLVVTWNDIRKFFL</sequence>
<keyword evidence="4" id="KW-0645">Protease</keyword>
<evidence type="ECO:0000259" key="12">
    <source>
        <dbReference type="PROSITE" id="PS50106"/>
    </source>
</evidence>
<name>A0ABU8FJ52_9BACI</name>
<dbReference type="RefSeq" id="WP_336473208.1">
    <property type="nucleotide sequence ID" value="NZ_JBAWSX010000009.1"/>
</dbReference>
<dbReference type="SUPFAM" id="SSF50156">
    <property type="entry name" value="PDZ domain-like"/>
    <property type="match status" value="1"/>
</dbReference>
<keyword evidence="7 11" id="KW-0862">Zinc</keyword>
<keyword evidence="11" id="KW-0479">Metal-binding</keyword>
<gene>
    <name evidence="13" type="primary">rseP</name>
    <name evidence="13" type="ORF">WAZ07_15610</name>
</gene>
<keyword evidence="14" id="KW-1185">Reference proteome</keyword>
<evidence type="ECO:0000313" key="13">
    <source>
        <dbReference type="EMBL" id="MEI4802721.1"/>
    </source>
</evidence>
<comment type="subcellular location">
    <subcellularLocation>
        <location evidence="2">Membrane</location>
        <topology evidence="2">Multi-pass membrane protein</topology>
    </subcellularLocation>
</comment>
<keyword evidence="5 11" id="KW-0812">Transmembrane</keyword>
<dbReference type="Pfam" id="PF17820">
    <property type="entry name" value="PDZ_6"/>
    <property type="match status" value="1"/>
</dbReference>
<protein>
    <recommendedName>
        <fullName evidence="11">Zinc metalloprotease</fullName>
        <ecNumber evidence="11">3.4.24.-</ecNumber>
    </recommendedName>
</protein>
<evidence type="ECO:0000256" key="2">
    <source>
        <dbReference type="ARBA" id="ARBA00004141"/>
    </source>
</evidence>
<evidence type="ECO:0000256" key="6">
    <source>
        <dbReference type="ARBA" id="ARBA00022801"/>
    </source>
</evidence>
<dbReference type="PANTHER" id="PTHR42837:SF2">
    <property type="entry name" value="MEMBRANE METALLOPROTEASE ARASP2, CHLOROPLASTIC-RELATED"/>
    <property type="match status" value="1"/>
</dbReference>
<feature type="transmembrane region" description="Helical" evidence="11">
    <location>
        <begin position="169"/>
        <end position="193"/>
    </location>
</feature>
<evidence type="ECO:0000256" key="9">
    <source>
        <dbReference type="ARBA" id="ARBA00023049"/>
    </source>
</evidence>
<dbReference type="SMART" id="SM00228">
    <property type="entry name" value="PDZ"/>
    <property type="match status" value="1"/>
</dbReference>
<dbReference type="InterPro" id="IPR004387">
    <property type="entry name" value="Pept_M50_Zn"/>
</dbReference>
<dbReference type="EC" id="3.4.24.-" evidence="11"/>
<dbReference type="InterPro" id="IPR001478">
    <property type="entry name" value="PDZ"/>
</dbReference>
<dbReference type="PROSITE" id="PS50106">
    <property type="entry name" value="PDZ"/>
    <property type="match status" value="1"/>
</dbReference>
<dbReference type="CDD" id="cd23081">
    <property type="entry name" value="cpPDZ_EcRseP-like"/>
    <property type="match status" value="1"/>
</dbReference>
<evidence type="ECO:0000313" key="14">
    <source>
        <dbReference type="Proteomes" id="UP001372526"/>
    </source>
</evidence>
<evidence type="ECO:0000256" key="4">
    <source>
        <dbReference type="ARBA" id="ARBA00022670"/>
    </source>
</evidence>
<dbReference type="InterPro" id="IPR008915">
    <property type="entry name" value="Peptidase_M50"/>
</dbReference>
<keyword evidence="8 11" id="KW-1133">Transmembrane helix</keyword>
<evidence type="ECO:0000256" key="3">
    <source>
        <dbReference type="ARBA" id="ARBA00007931"/>
    </source>
</evidence>
<dbReference type="EMBL" id="JBAWSX010000009">
    <property type="protein sequence ID" value="MEI4802721.1"/>
    <property type="molecule type" value="Genomic_DNA"/>
</dbReference>
<comment type="similarity">
    <text evidence="3 11">Belongs to the peptidase M50B family.</text>
</comment>
<comment type="cofactor">
    <cofactor evidence="1 11">
        <name>Zn(2+)</name>
        <dbReference type="ChEBI" id="CHEBI:29105"/>
    </cofactor>
</comment>
<keyword evidence="6 11" id="KW-0378">Hydrolase</keyword>
<dbReference type="PANTHER" id="PTHR42837">
    <property type="entry name" value="REGULATOR OF SIGMA-E PROTEASE RSEP"/>
    <property type="match status" value="1"/>
</dbReference>
<dbReference type="NCBIfam" id="TIGR00054">
    <property type="entry name" value="RIP metalloprotease RseP"/>
    <property type="match status" value="1"/>
</dbReference>
<evidence type="ECO:0000256" key="5">
    <source>
        <dbReference type="ARBA" id="ARBA00022692"/>
    </source>
</evidence>
<dbReference type="Proteomes" id="UP001372526">
    <property type="component" value="Unassembled WGS sequence"/>
</dbReference>
<feature type="domain" description="PDZ" evidence="12">
    <location>
        <begin position="195"/>
        <end position="257"/>
    </location>
</feature>
<comment type="caution">
    <text evidence="13">The sequence shown here is derived from an EMBL/GenBank/DDBJ whole genome shotgun (WGS) entry which is preliminary data.</text>
</comment>
<proteinExistence type="inferred from homology"/>
<evidence type="ECO:0000256" key="7">
    <source>
        <dbReference type="ARBA" id="ARBA00022833"/>
    </source>
</evidence>
<keyword evidence="10 11" id="KW-0472">Membrane</keyword>
<dbReference type="Pfam" id="PF02163">
    <property type="entry name" value="Peptidase_M50"/>
    <property type="match status" value="1"/>
</dbReference>
<dbReference type="CDD" id="cd06163">
    <property type="entry name" value="S2P-M50_PDZ_RseP-like"/>
    <property type="match status" value="1"/>
</dbReference>
<dbReference type="Gene3D" id="2.30.42.10">
    <property type="match status" value="1"/>
</dbReference>
<feature type="transmembrane region" description="Helical" evidence="11">
    <location>
        <begin position="341"/>
        <end position="362"/>
    </location>
</feature>
<evidence type="ECO:0000256" key="1">
    <source>
        <dbReference type="ARBA" id="ARBA00001947"/>
    </source>
</evidence>
<evidence type="ECO:0000256" key="11">
    <source>
        <dbReference type="RuleBase" id="RU362031"/>
    </source>
</evidence>
<dbReference type="GO" id="GO:0008237">
    <property type="term" value="F:metallopeptidase activity"/>
    <property type="evidence" value="ECO:0007669"/>
    <property type="project" value="UniProtKB-KW"/>
</dbReference>
<reference evidence="13 14" key="1">
    <citation type="submission" date="2024-01" db="EMBL/GenBank/DDBJ databases">
        <title>Seven novel Bacillus-like species.</title>
        <authorList>
            <person name="Liu G."/>
        </authorList>
    </citation>
    <scope>NUCLEOTIDE SEQUENCE [LARGE SCALE GENOMIC DNA]</scope>
    <source>
        <strain evidence="13 14">FJAT-51639</strain>
    </source>
</reference>